<evidence type="ECO:0000256" key="4">
    <source>
        <dbReference type="ARBA" id="ARBA00025835"/>
    </source>
</evidence>
<dbReference type="SUPFAM" id="SSF117892">
    <property type="entry name" value="Band 7/SPFH domain"/>
    <property type="match status" value="1"/>
</dbReference>
<evidence type="ECO:0000256" key="5">
    <source>
        <dbReference type="RuleBase" id="RU366054"/>
    </source>
</evidence>
<evidence type="ECO:0000259" key="7">
    <source>
        <dbReference type="SMART" id="SM00244"/>
    </source>
</evidence>
<reference evidence="8 9" key="1">
    <citation type="journal article" date="2023" name="bioRxiv">
        <title>Conserved and derived expression patterns and positive selection on dental genes reveal complex evolutionary context of ever-growing rodent molars.</title>
        <authorList>
            <person name="Calamari Z.T."/>
            <person name="Song A."/>
            <person name="Cohen E."/>
            <person name="Akter M."/>
            <person name="Roy R.D."/>
            <person name="Hallikas O."/>
            <person name="Christensen M.M."/>
            <person name="Li P."/>
            <person name="Marangoni P."/>
            <person name="Jernvall J."/>
            <person name="Klein O.D."/>
        </authorList>
    </citation>
    <scope>NUCLEOTIDE SEQUENCE [LARGE SCALE GENOMIC DNA]</scope>
    <source>
        <strain evidence="8">V071</strain>
    </source>
</reference>
<dbReference type="Pfam" id="PF15975">
    <property type="entry name" value="Flot"/>
    <property type="match status" value="1"/>
</dbReference>
<dbReference type="InterPro" id="IPR001107">
    <property type="entry name" value="Band_7"/>
</dbReference>
<comment type="subcellular location">
    <subcellularLocation>
        <location evidence="5">Membrane</location>
    </subcellularLocation>
    <subcellularLocation>
        <location evidence="5">Endosome</location>
    </subcellularLocation>
</comment>
<dbReference type="AlphaFoldDB" id="A0AAW0HMX8"/>
<dbReference type="InterPro" id="IPR031905">
    <property type="entry name" value="Flotillin_C"/>
</dbReference>
<dbReference type="GO" id="GO:0002090">
    <property type="term" value="P:regulation of receptor internalization"/>
    <property type="evidence" value="ECO:0007669"/>
    <property type="project" value="TreeGrafter"/>
</dbReference>
<evidence type="ECO:0000256" key="6">
    <source>
        <dbReference type="SAM" id="MobiDB-lite"/>
    </source>
</evidence>
<comment type="caution">
    <text evidence="8">The sequence shown here is derived from an EMBL/GenBank/DDBJ whole genome shotgun (WGS) entry which is preliminary data.</text>
</comment>
<evidence type="ECO:0000313" key="9">
    <source>
        <dbReference type="Proteomes" id="UP001488838"/>
    </source>
</evidence>
<dbReference type="GO" id="GO:0002020">
    <property type="term" value="F:protease binding"/>
    <property type="evidence" value="ECO:0007669"/>
    <property type="project" value="TreeGrafter"/>
</dbReference>
<accession>A0AAW0HMX8</accession>
<dbReference type="InterPro" id="IPR036013">
    <property type="entry name" value="Band_7/SPFH_dom_sf"/>
</dbReference>
<evidence type="ECO:0000313" key="8">
    <source>
        <dbReference type="EMBL" id="KAK7802437.1"/>
    </source>
</evidence>
<dbReference type="PANTHER" id="PTHR13806">
    <property type="entry name" value="FLOTILLIN-RELATED"/>
    <property type="match status" value="1"/>
</dbReference>
<dbReference type="GO" id="GO:2000049">
    <property type="term" value="P:positive regulation of cell-cell adhesion mediated by cadherin"/>
    <property type="evidence" value="ECO:0007669"/>
    <property type="project" value="TreeGrafter"/>
</dbReference>
<evidence type="ECO:0000256" key="2">
    <source>
        <dbReference type="ARBA" id="ARBA00022753"/>
    </source>
</evidence>
<keyword evidence="2" id="KW-0967">Endosome</keyword>
<comment type="subunit">
    <text evidence="4">Heterooligomeric complex of flotillin-1 and flotillin-2 and caveolin-1 and caveolin-2. Interacts with ECPAS.</text>
</comment>
<dbReference type="InterPro" id="IPR027705">
    <property type="entry name" value="Flotillin_fam"/>
</dbReference>
<feature type="domain" description="Band 7" evidence="7">
    <location>
        <begin position="128"/>
        <end position="310"/>
    </location>
</feature>
<organism evidence="8 9">
    <name type="scientific">Myodes glareolus</name>
    <name type="common">Bank vole</name>
    <name type="synonym">Clethrionomys glareolus</name>
    <dbReference type="NCBI Taxonomy" id="447135"/>
    <lineage>
        <taxon>Eukaryota</taxon>
        <taxon>Metazoa</taxon>
        <taxon>Chordata</taxon>
        <taxon>Craniata</taxon>
        <taxon>Vertebrata</taxon>
        <taxon>Euteleostomi</taxon>
        <taxon>Mammalia</taxon>
        <taxon>Eutheria</taxon>
        <taxon>Euarchontoglires</taxon>
        <taxon>Glires</taxon>
        <taxon>Rodentia</taxon>
        <taxon>Myomorpha</taxon>
        <taxon>Muroidea</taxon>
        <taxon>Cricetidae</taxon>
        <taxon>Arvicolinae</taxon>
        <taxon>Myodes</taxon>
    </lineage>
</organism>
<keyword evidence="3 5" id="KW-0472">Membrane</keyword>
<evidence type="ECO:0000256" key="1">
    <source>
        <dbReference type="ARBA" id="ARBA00007161"/>
    </source>
</evidence>
<evidence type="ECO:0000256" key="3">
    <source>
        <dbReference type="ARBA" id="ARBA00023136"/>
    </source>
</evidence>
<dbReference type="FunFam" id="3.30.479.30:FF:000003">
    <property type="entry name" value="Flotillin 2"/>
    <property type="match status" value="1"/>
</dbReference>
<dbReference type="GO" id="GO:0005768">
    <property type="term" value="C:endosome"/>
    <property type="evidence" value="ECO:0007669"/>
    <property type="project" value="UniProtKB-SubCell"/>
</dbReference>
<dbReference type="PANTHER" id="PTHR13806:SF46">
    <property type="entry name" value="FLOTILLIN-1-RELATED"/>
    <property type="match status" value="1"/>
</dbReference>
<dbReference type="Pfam" id="PF01145">
    <property type="entry name" value="Band_7"/>
    <property type="match status" value="1"/>
</dbReference>
<gene>
    <name evidence="8" type="ORF">U0070_011307</name>
</gene>
<dbReference type="GO" id="GO:0045807">
    <property type="term" value="P:positive regulation of endocytosis"/>
    <property type="evidence" value="ECO:0007669"/>
    <property type="project" value="TreeGrafter"/>
</dbReference>
<name>A0AAW0HMX8_MYOGA</name>
<feature type="compositionally biased region" description="Basic and acidic residues" evidence="6">
    <location>
        <begin position="1"/>
        <end position="22"/>
    </location>
</feature>
<dbReference type="Proteomes" id="UP001488838">
    <property type="component" value="Unassembled WGS sequence"/>
</dbReference>
<dbReference type="EMBL" id="JBBHLL010000463">
    <property type="protein sequence ID" value="KAK7802437.1"/>
    <property type="molecule type" value="Genomic_DNA"/>
</dbReference>
<protein>
    <recommendedName>
        <fullName evidence="5">Flotillin</fullName>
    </recommendedName>
</protein>
<dbReference type="CDD" id="cd03399">
    <property type="entry name" value="SPFH_flotillin"/>
    <property type="match status" value="1"/>
</dbReference>
<dbReference type="Gene3D" id="3.30.479.30">
    <property type="entry name" value="Band 7 domain"/>
    <property type="match status" value="1"/>
</dbReference>
<comment type="similarity">
    <text evidence="1 5">Belongs to the band 7/mec-2 family. Flotillin subfamily.</text>
</comment>
<dbReference type="GO" id="GO:0016600">
    <property type="term" value="C:flotillin complex"/>
    <property type="evidence" value="ECO:0007669"/>
    <property type="project" value="UniProtKB-ARBA"/>
</dbReference>
<dbReference type="GO" id="GO:0070528">
    <property type="term" value="P:protein kinase C signaling"/>
    <property type="evidence" value="ECO:0007669"/>
    <property type="project" value="TreeGrafter"/>
</dbReference>
<dbReference type="GO" id="GO:1901890">
    <property type="term" value="P:positive regulation of cell junction assembly"/>
    <property type="evidence" value="ECO:0007669"/>
    <property type="project" value="TreeGrafter"/>
</dbReference>
<keyword evidence="9" id="KW-1185">Reference proteome</keyword>
<feature type="region of interest" description="Disordered" evidence="6">
    <location>
        <begin position="1"/>
        <end position="35"/>
    </location>
</feature>
<proteinExistence type="inferred from homology"/>
<sequence>MGHLRDWAVAEAERAPDKREEEVPQGPFPSAKAFSPSPPAAASIMFFTCGPNEAMVVSGFCRSPPVMVAGGRVFVLPCIQQIQRISLNTLTLNVKSEKVYTRHGVPISVTGIAQVKIQGQNKEMLAAACQMFLGKTEAEIAHIALETLEGHQRAIMAHMTVEEIYKDRQKFSEQVFKVASSDLVNMGISVVSYTLKDIHDDQDYLHSLGKARTAQVQKDARIGEAEAKRDAGIREAKAKQEKVSAQCLSEIEMAKAQRDYELKKATYDIEVNTRRAQADLAYQLQVAKTKQQIEEQRVQVQVVERAQQVAVQEQEIARREKELEARVRKPAEAERYRLERLAEAEKAQLIMQAEAEAESVRMRGEAEAFAIAARARAEAEQMAKKAEAFQMYQEAAQLDMLLEKLPQVAEEISGPLTSANKITLVSSGNGTVGAAKVTGEVLDILSRLPESVERLTGVSISQVNHKPLRTA</sequence>
<dbReference type="SMART" id="SM00244">
    <property type="entry name" value="PHB"/>
    <property type="match status" value="1"/>
</dbReference>
<dbReference type="GO" id="GO:0072659">
    <property type="term" value="P:protein localization to plasma membrane"/>
    <property type="evidence" value="ECO:0007669"/>
    <property type="project" value="TreeGrafter"/>
</dbReference>